<reference evidence="1 2" key="1">
    <citation type="journal article" date="2016" name="Fungal Biol.">
        <title>The genome of Xylona heveae provides a window into fungal endophytism.</title>
        <authorList>
            <person name="Gazis R."/>
            <person name="Kuo A."/>
            <person name="Riley R."/>
            <person name="LaButti K."/>
            <person name="Lipzen A."/>
            <person name="Lin J."/>
            <person name="Amirebrahimi M."/>
            <person name="Hesse C.N."/>
            <person name="Spatafora J.W."/>
            <person name="Henrissat B."/>
            <person name="Hainaut M."/>
            <person name="Grigoriev I.V."/>
            <person name="Hibbett D.S."/>
        </authorList>
    </citation>
    <scope>NUCLEOTIDE SEQUENCE [LARGE SCALE GENOMIC DNA]</scope>
    <source>
        <strain evidence="1 2">TC161</strain>
    </source>
</reference>
<name>A0A165IMU9_XYLHT</name>
<dbReference type="Proteomes" id="UP000076632">
    <property type="component" value="Unassembled WGS sequence"/>
</dbReference>
<dbReference type="EMBL" id="KV407455">
    <property type="protein sequence ID" value="KZF25124.1"/>
    <property type="molecule type" value="Genomic_DNA"/>
</dbReference>
<dbReference type="GeneID" id="28901915"/>
<sequence>MDLCMASSKAITTPSLDVISCTVCVLHLSSAGGRQCSSSTAPRCLACILCSLALTQVTRRLLSYGWKDAAFLSEPFTSKTSSLLKHLEVFSMSRILQSDPAYPSRAGPLSSH</sequence>
<dbReference type="InParanoid" id="A0A165IMU9"/>
<keyword evidence="2" id="KW-1185">Reference proteome</keyword>
<evidence type="ECO:0000313" key="2">
    <source>
        <dbReference type="Proteomes" id="UP000076632"/>
    </source>
</evidence>
<proteinExistence type="predicted"/>
<protein>
    <submittedName>
        <fullName evidence="1">Uncharacterized protein</fullName>
    </submittedName>
</protein>
<gene>
    <name evidence="1" type="ORF">L228DRAFT_62452</name>
</gene>
<dbReference type="RefSeq" id="XP_018190679.1">
    <property type="nucleotide sequence ID" value="XM_018336778.1"/>
</dbReference>
<organism evidence="1 2">
    <name type="scientific">Xylona heveae (strain CBS 132557 / TC161)</name>
    <dbReference type="NCBI Taxonomy" id="1328760"/>
    <lineage>
        <taxon>Eukaryota</taxon>
        <taxon>Fungi</taxon>
        <taxon>Dikarya</taxon>
        <taxon>Ascomycota</taxon>
        <taxon>Pezizomycotina</taxon>
        <taxon>Xylonomycetes</taxon>
        <taxon>Xylonales</taxon>
        <taxon>Xylonaceae</taxon>
        <taxon>Xylona</taxon>
    </lineage>
</organism>
<evidence type="ECO:0000313" key="1">
    <source>
        <dbReference type="EMBL" id="KZF25124.1"/>
    </source>
</evidence>
<accession>A0A165IMU9</accession>
<dbReference type="AlphaFoldDB" id="A0A165IMU9"/>